<dbReference type="SUPFAM" id="SSF46785">
    <property type="entry name" value="Winged helix' DNA-binding domain"/>
    <property type="match status" value="1"/>
</dbReference>
<protein>
    <submittedName>
        <fullName evidence="3">Transcriptional regulator</fullName>
    </submittedName>
</protein>
<dbReference type="Pfam" id="PF03551">
    <property type="entry name" value="PadR"/>
    <property type="match status" value="1"/>
</dbReference>
<evidence type="ECO:0000259" key="1">
    <source>
        <dbReference type="Pfam" id="PF03551"/>
    </source>
</evidence>
<sequence length="201" mass="22309">MQRNAVRWGLLAVFADGPKYGYQLKSEFDAHTSGSWALNVGQVYTTLDRLARDGYVAPIGSNADGREVFAITDQGREALASWFGTPVTDTDRPRSELAIKLAMAAVAPGVDVAAVVQVQRAESMRQMRDYTDLRRQADESDDVAWLLLVDHLIFTLESEVRWLDHVEATVLRRARPGRGRTPLKTPALADQHCTEVEVSGR</sequence>
<dbReference type="AlphaFoldDB" id="A0A917WRJ6"/>
<evidence type="ECO:0000313" key="4">
    <source>
        <dbReference type="Proteomes" id="UP000608890"/>
    </source>
</evidence>
<keyword evidence="4" id="KW-1185">Reference proteome</keyword>
<dbReference type="Pfam" id="PF10400">
    <property type="entry name" value="Vir_act_alpha_C"/>
    <property type="match status" value="1"/>
</dbReference>
<dbReference type="InterPro" id="IPR005149">
    <property type="entry name" value="Tscrpt_reg_PadR_N"/>
</dbReference>
<organism evidence="3 4">
    <name type="scientific">Micromonospora sonchi</name>
    <dbReference type="NCBI Taxonomy" id="1763543"/>
    <lineage>
        <taxon>Bacteria</taxon>
        <taxon>Bacillati</taxon>
        <taxon>Actinomycetota</taxon>
        <taxon>Actinomycetes</taxon>
        <taxon>Micromonosporales</taxon>
        <taxon>Micromonosporaceae</taxon>
        <taxon>Micromonospora</taxon>
    </lineage>
</organism>
<dbReference type="PANTHER" id="PTHR43252:SF6">
    <property type="entry name" value="NEGATIVE TRANSCRIPTION REGULATOR PADR"/>
    <property type="match status" value="1"/>
</dbReference>
<reference evidence="3" key="1">
    <citation type="journal article" date="2014" name="Int. J. Syst. Evol. Microbiol.">
        <title>Complete genome sequence of Corynebacterium casei LMG S-19264T (=DSM 44701T), isolated from a smear-ripened cheese.</title>
        <authorList>
            <consortium name="US DOE Joint Genome Institute (JGI-PGF)"/>
            <person name="Walter F."/>
            <person name="Albersmeier A."/>
            <person name="Kalinowski J."/>
            <person name="Ruckert C."/>
        </authorList>
    </citation>
    <scope>NUCLEOTIDE SEQUENCE</scope>
    <source>
        <strain evidence="3">CGMCC 4.7312</strain>
    </source>
</reference>
<gene>
    <name evidence="3" type="ORF">GCM10011608_04610</name>
</gene>
<dbReference type="InterPro" id="IPR036390">
    <property type="entry name" value="WH_DNA-bd_sf"/>
</dbReference>
<dbReference type="InterPro" id="IPR036388">
    <property type="entry name" value="WH-like_DNA-bd_sf"/>
</dbReference>
<dbReference type="PANTHER" id="PTHR43252">
    <property type="entry name" value="TRANSCRIPTIONAL REGULATOR YQJI"/>
    <property type="match status" value="1"/>
</dbReference>
<feature type="domain" description="Transcription regulator PadR C-terminal" evidence="2">
    <location>
        <begin position="94"/>
        <end position="168"/>
    </location>
</feature>
<evidence type="ECO:0000259" key="2">
    <source>
        <dbReference type="Pfam" id="PF10400"/>
    </source>
</evidence>
<dbReference type="Gene3D" id="1.10.10.10">
    <property type="entry name" value="Winged helix-like DNA-binding domain superfamily/Winged helix DNA-binding domain"/>
    <property type="match status" value="1"/>
</dbReference>
<accession>A0A917WRJ6</accession>
<dbReference type="InterPro" id="IPR018309">
    <property type="entry name" value="Tscrpt_reg_PadR_C"/>
</dbReference>
<dbReference type="EMBL" id="BMNB01000002">
    <property type="protein sequence ID" value="GGM22904.1"/>
    <property type="molecule type" value="Genomic_DNA"/>
</dbReference>
<comment type="caution">
    <text evidence="3">The sequence shown here is derived from an EMBL/GenBank/DDBJ whole genome shotgun (WGS) entry which is preliminary data.</text>
</comment>
<evidence type="ECO:0000313" key="3">
    <source>
        <dbReference type="EMBL" id="GGM22904.1"/>
    </source>
</evidence>
<feature type="domain" description="Transcription regulator PadR N-terminal" evidence="1">
    <location>
        <begin position="10"/>
        <end position="80"/>
    </location>
</feature>
<reference evidence="3" key="2">
    <citation type="submission" date="2020-09" db="EMBL/GenBank/DDBJ databases">
        <authorList>
            <person name="Sun Q."/>
            <person name="Zhou Y."/>
        </authorList>
    </citation>
    <scope>NUCLEOTIDE SEQUENCE</scope>
    <source>
        <strain evidence="3">CGMCC 4.7312</strain>
    </source>
</reference>
<name>A0A917WRJ6_9ACTN</name>
<proteinExistence type="predicted"/>
<dbReference type="RefSeq" id="WP_189040557.1">
    <property type="nucleotide sequence ID" value="NZ_BMNB01000002.1"/>
</dbReference>
<dbReference type="Proteomes" id="UP000608890">
    <property type="component" value="Unassembled WGS sequence"/>
</dbReference>